<dbReference type="AlphaFoldDB" id="A0A499UR05"/>
<evidence type="ECO:0008006" key="3">
    <source>
        <dbReference type="Google" id="ProtNLM"/>
    </source>
</evidence>
<proteinExistence type="predicted"/>
<evidence type="ECO:0000313" key="2">
    <source>
        <dbReference type="Proteomes" id="UP000463951"/>
    </source>
</evidence>
<dbReference type="EMBL" id="AP019620">
    <property type="protein sequence ID" value="BBJ39369.1"/>
    <property type="molecule type" value="Genomic_DNA"/>
</dbReference>
<reference evidence="1 2" key="1">
    <citation type="journal article" date="2020" name="Int. J. Syst. Evol. Microbiol.">
        <title>Reclassification of Streptomyces castelarensis and Streptomyces sporoclivatus as later heterotypic synonyms of Streptomyces antimycoticus.</title>
        <authorList>
            <person name="Komaki H."/>
            <person name="Tamura T."/>
        </authorList>
    </citation>
    <scope>NUCLEOTIDE SEQUENCE [LARGE SCALE GENOMIC DNA]</scope>
    <source>
        <strain evidence="1 2">NBRC 100767</strain>
    </source>
</reference>
<name>A0A499UR05_9ACTN</name>
<accession>A0A499UR05</accession>
<dbReference type="Proteomes" id="UP000463951">
    <property type="component" value="Chromosome"/>
</dbReference>
<protein>
    <recommendedName>
        <fullName evidence="3">Lasso RiPP family leader peptide-containing protein</fullName>
    </recommendedName>
</protein>
<organism evidence="1 2">
    <name type="scientific">Streptomyces antimycoticus</name>
    <dbReference type="NCBI Taxonomy" id="68175"/>
    <lineage>
        <taxon>Bacteria</taxon>
        <taxon>Bacillati</taxon>
        <taxon>Actinomycetota</taxon>
        <taxon>Actinomycetes</taxon>
        <taxon>Kitasatosporales</taxon>
        <taxon>Streptomycetaceae</taxon>
        <taxon>Streptomyces</taxon>
        <taxon>Streptomyces violaceusniger group</taxon>
    </lineage>
</organism>
<gene>
    <name evidence="1" type="ORF">SSPO_020870</name>
</gene>
<evidence type="ECO:0000313" key="1">
    <source>
        <dbReference type="EMBL" id="BBJ39369.1"/>
    </source>
</evidence>
<sequence length="44" mass="5095">MSTEKLEYEPPVLAEIGDFADLTRVTCCGRWLDNPFGWTAWFDL</sequence>
<dbReference type="NCBIfam" id="NF033521">
    <property type="entry name" value="lasso_leader_L3"/>
    <property type="match status" value="1"/>
</dbReference>